<dbReference type="PANTHER" id="PTHR31438">
    <property type="entry name" value="LYSINE N-ACYLTRANSFERASE C17G9.06C-RELATED"/>
    <property type="match status" value="1"/>
</dbReference>
<dbReference type="PANTHER" id="PTHR31438:SF1">
    <property type="entry name" value="LYSINE N-ACYLTRANSFERASE C17G9.06C-RELATED"/>
    <property type="match status" value="1"/>
</dbReference>
<dbReference type="Pfam" id="PF13523">
    <property type="entry name" value="Acetyltransf_8"/>
    <property type="match status" value="1"/>
</dbReference>
<dbReference type="GO" id="GO:0050133">
    <property type="term" value="F:N6-hydroxylysine O-acetyltransferase activity"/>
    <property type="evidence" value="ECO:0007669"/>
    <property type="project" value="UniProtKB-EC"/>
</dbReference>
<dbReference type="Proteomes" id="UP000528824">
    <property type="component" value="Unassembled WGS sequence"/>
</dbReference>
<dbReference type="SMART" id="SM01006">
    <property type="entry name" value="AlcB"/>
    <property type="match status" value="1"/>
</dbReference>
<evidence type="ECO:0000259" key="2">
    <source>
        <dbReference type="SMART" id="SM01006"/>
    </source>
</evidence>
<evidence type="ECO:0000313" key="3">
    <source>
        <dbReference type="EMBL" id="MBB5561471.1"/>
    </source>
</evidence>
<organism evidence="3 4">
    <name type="scientific">Rhizobium lentis</name>
    <dbReference type="NCBI Taxonomy" id="1138194"/>
    <lineage>
        <taxon>Bacteria</taxon>
        <taxon>Pseudomonadati</taxon>
        <taxon>Pseudomonadota</taxon>
        <taxon>Alphaproteobacteria</taxon>
        <taxon>Hyphomicrobiales</taxon>
        <taxon>Rhizobiaceae</taxon>
        <taxon>Rhizobium/Agrobacterium group</taxon>
        <taxon>Rhizobium</taxon>
    </lineage>
</organism>
<sequence>MLAASKALPVKENIMDFDAAKQRRALQSRSYIRLAPNIVHLKTAHGQHEAAFEVEAGVATLTFYHGEPPQSAELLMAAAEAVTAEDRSIKSVAFESHQASLPRHISSTGKLDSAVLWQWPSLWLPQLSYPLPPVREMTAGRYHPRRPAKPKGTVYQRFIPWLERDISFRVADAETDLAVFHRWMNDDEVNTVWEDAGSLDKHREILEERIADPHVLPLIGSFADIPFGYFEVYWAKENRLGPFYDADDYDRGWHVAIGEPDYRGKKWISAWLPSLMHFIFLDDPRTQRIVGEPRASHEQQIRNLDRSGFAKVKHFDFPHKRALLVMLSRERFFGDHLWVPAS</sequence>
<dbReference type="AlphaFoldDB" id="A0A7W8XF32"/>
<protein>
    <submittedName>
        <fullName evidence="3">Acetyl CoA:N6-hydroxylysine acetyl transferase</fullName>
        <ecNumber evidence="3">2.3.1.102</ecNumber>
    </submittedName>
</protein>
<dbReference type="SUPFAM" id="SSF55729">
    <property type="entry name" value="Acyl-CoA N-acyltransferases (Nat)"/>
    <property type="match status" value="1"/>
</dbReference>
<dbReference type="GO" id="GO:0019290">
    <property type="term" value="P:siderophore biosynthetic process"/>
    <property type="evidence" value="ECO:0007669"/>
    <property type="project" value="InterPro"/>
</dbReference>
<evidence type="ECO:0000256" key="1">
    <source>
        <dbReference type="ARBA" id="ARBA00004924"/>
    </source>
</evidence>
<keyword evidence="4" id="KW-1185">Reference proteome</keyword>
<feature type="domain" description="Acyltransferase MbtK/IucB-like conserved" evidence="2">
    <location>
        <begin position="169"/>
        <end position="216"/>
    </location>
</feature>
<dbReference type="EMBL" id="JACHBC010000006">
    <property type="protein sequence ID" value="MBB5561471.1"/>
    <property type="molecule type" value="Genomic_DNA"/>
</dbReference>
<keyword evidence="3" id="KW-0808">Transferase</keyword>
<name>A0A7W8XF32_9HYPH</name>
<keyword evidence="3" id="KW-0012">Acyltransferase</keyword>
<accession>A0A7W8XF32</accession>
<dbReference type="GO" id="GO:0016410">
    <property type="term" value="F:N-acyltransferase activity"/>
    <property type="evidence" value="ECO:0007669"/>
    <property type="project" value="TreeGrafter"/>
</dbReference>
<dbReference type="Gene3D" id="3.40.630.30">
    <property type="match status" value="1"/>
</dbReference>
<gene>
    <name evidence="3" type="ORF">GGI59_003147</name>
</gene>
<dbReference type="InterPro" id="IPR019432">
    <property type="entry name" value="Acyltransferase_MbtK/IucB-like"/>
</dbReference>
<proteinExistence type="predicted"/>
<comment type="caution">
    <text evidence="3">The sequence shown here is derived from an EMBL/GenBank/DDBJ whole genome shotgun (WGS) entry which is preliminary data.</text>
</comment>
<evidence type="ECO:0000313" key="4">
    <source>
        <dbReference type="Proteomes" id="UP000528824"/>
    </source>
</evidence>
<comment type="pathway">
    <text evidence="1">Siderophore biosynthesis.</text>
</comment>
<reference evidence="3 4" key="1">
    <citation type="submission" date="2020-08" db="EMBL/GenBank/DDBJ databases">
        <title>Genomic Encyclopedia of Type Strains, Phase IV (KMG-V): Genome sequencing to study the core and pangenomes of soil and plant-associated prokaryotes.</title>
        <authorList>
            <person name="Whitman W."/>
        </authorList>
    </citation>
    <scope>NUCLEOTIDE SEQUENCE [LARGE SCALE GENOMIC DNA]</scope>
    <source>
        <strain evidence="3 4">SEMIA 4034</strain>
    </source>
</reference>
<dbReference type="InterPro" id="IPR016181">
    <property type="entry name" value="Acyl_CoA_acyltransferase"/>
</dbReference>
<dbReference type="EC" id="2.3.1.102" evidence="3"/>